<accession>A0AAT9HVE1</accession>
<keyword evidence="1" id="KW-0808">Transferase</keyword>
<dbReference type="AlphaFoldDB" id="A0AAT9HVE1"/>
<dbReference type="EMBL" id="AP035768">
    <property type="protein sequence ID" value="BFO20971.1"/>
    <property type="molecule type" value="Genomic_DNA"/>
</dbReference>
<dbReference type="PANTHER" id="PTHR35526:SF3">
    <property type="entry name" value="ANTI-SIGMA-F FACTOR RSBW"/>
    <property type="match status" value="1"/>
</dbReference>
<dbReference type="GO" id="GO:0004674">
    <property type="term" value="F:protein serine/threonine kinase activity"/>
    <property type="evidence" value="ECO:0007669"/>
    <property type="project" value="UniProtKB-KW"/>
</dbReference>
<keyword evidence="1" id="KW-0418">Kinase</keyword>
<dbReference type="Pfam" id="PF13581">
    <property type="entry name" value="HATPase_c_2"/>
    <property type="match status" value="1"/>
</dbReference>
<dbReference type="InterPro" id="IPR003594">
    <property type="entry name" value="HATPase_dom"/>
</dbReference>
<dbReference type="InterPro" id="IPR036890">
    <property type="entry name" value="HATPase_C_sf"/>
</dbReference>
<evidence type="ECO:0000256" key="1">
    <source>
        <dbReference type="ARBA" id="ARBA00022527"/>
    </source>
</evidence>
<reference evidence="3" key="2">
    <citation type="submission" date="2024-07" db="EMBL/GenBank/DDBJ databases">
        <title>Streptomyces haneummycinica sp. nov., a new antibiotic-producing actinobacterium isolated from marine sediment.</title>
        <authorList>
            <person name="Uemura M."/>
            <person name="Hamada M."/>
            <person name="Hirano S."/>
            <person name="Kobayashi K."/>
            <person name="Ohshiro T."/>
            <person name="Kobayashi T."/>
            <person name="Terahara T."/>
        </authorList>
    </citation>
    <scope>NUCLEOTIDE SEQUENCE</scope>
    <source>
        <strain evidence="3">KM77-8</strain>
    </source>
</reference>
<dbReference type="SUPFAM" id="SSF55874">
    <property type="entry name" value="ATPase domain of HSP90 chaperone/DNA topoisomerase II/histidine kinase"/>
    <property type="match status" value="1"/>
</dbReference>
<sequence>MAHRSATNDITFRLPRSHRSVPRARALLHAVLGDWGVGQETLENAELVLSELVTNALRVPAPGDRQVGVRISRSLADGLLRLEVSDAGGGRPEVREPGEDETGGRGLLLVAALAHRWGYETRPAGIGKTVFAELKAPDIVAEPEAREVAAVMVREGQKVRVWGEWRTVRCVRGDQHATGGPAVVLEFGDGPALRVQAAEPLTVRVGDPCG</sequence>
<dbReference type="PANTHER" id="PTHR35526">
    <property type="entry name" value="ANTI-SIGMA-F FACTOR RSBW-RELATED"/>
    <property type="match status" value="1"/>
</dbReference>
<dbReference type="Gene3D" id="3.30.565.10">
    <property type="entry name" value="Histidine kinase-like ATPase, C-terminal domain"/>
    <property type="match status" value="1"/>
</dbReference>
<proteinExistence type="predicted"/>
<evidence type="ECO:0000313" key="3">
    <source>
        <dbReference type="EMBL" id="BFO20971.1"/>
    </source>
</evidence>
<dbReference type="InterPro" id="IPR050267">
    <property type="entry name" value="Anti-sigma-factor_SerPK"/>
</dbReference>
<keyword evidence="1" id="KW-0723">Serine/threonine-protein kinase</keyword>
<protein>
    <recommendedName>
        <fullName evidence="2">Histidine kinase/HSP90-like ATPase domain-containing protein</fullName>
    </recommendedName>
</protein>
<name>A0AAT9HVE1_9ACTN</name>
<organism evidence="3">
    <name type="scientific">Streptomyces haneummycinicus</name>
    <dbReference type="NCBI Taxonomy" id="3074435"/>
    <lineage>
        <taxon>Bacteria</taxon>
        <taxon>Bacillati</taxon>
        <taxon>Actinomycetota</taxon>
        <taxon>Actinomycetes</taxon>
        <taxon>Kitasatosporales</taxon>
        <taxon>Streptomycetaceae</taxon>
        <taxon>Streptomyces</taxon>
    </lineage>
</organism>
<feature type="domain" description="Histidine kinase/HSP90-like ATPase" evidence="2">
    <location>
        <begin position="17"/>
        <end position="125"/>
    </location>
</feature>
<evidence type="ECO:0000259" key="2">
    <source>
        <dbReference type="Pfam" id="PF13581"/>
    </source>
</evidence>
<gene>
    <name evidence="3" type="ORF">SHKM778_73590</name>
</gene>
<reference evidence="3" key="1">
    <citation type="submission" date="2024-06" db="EMBL/GenBank/DDBJ databases">
        <authorList>
            <consortium name="consrtm"/>
            <person name="Uemura M."/>
            <person name="Terahara T."/>
        </authorList>
    </citation>
    <scope>NUCLEOTIDE SEQUENCE</scope>
    <source>
        <strain evidence="3">KM77-8</strain>
    </source>
</reference>
<dbReference type="CDD" id="cd16936">
    <property type="entry name" value="HATPase_RsbW-like"/>
    <property type="match status" value="1"/>
</dbReference>